<name>C7G5C0_9FIRM</name>
<gene>
    <name evidence="2" type="ORF">ROSINTL182_05078</name>
</gene>
<organism evidence="2 3">
    <name type="scientific">Roseburia intestinalis L1-82</name>
    <dbReference type="NCBI Taxonomy" id="536231"/>
    <lineage>
        <taxon>Bacteria</taxon>
        <taxon>Bacillati</taxon>
        <taxon>Bacillota</taxon>
        <taxon>Clostridia</taxon>
        <taxon>Lachnospirales</taxon>
        <taxon>Lachnospiraceae</taxon>
        <taxon>Roseburia</taxon>
    </lineage>
</organism>
<comment type="caution">
    <text evidence="2">The sequence shown here is derived from an EMBL/GenBank/DDBJ whole genome shotgun (WGS) entry which is preliminary data.</text>
</comment>
<keyword evidence="1" id="KW-0812">Transmembrane</keyword>
<feature type="transmembrane region" description="Helical" evidence="1">
    <location>
        <begin position="69"/>
        <end position="96"/>
    </location>
</feature>
<evidence type="ECO:0000313" key="2">
    <source>
        <dbReference type="EMBL" id="EEV02997.1"/>
    </source>
</evidence>
<sequence>MKIKRDRCNKNILYGRWKIMFGKKKNNINKVVVSSKEELKTAIKRKEPYIEVQGDLAKKMKWMGKLSSVKIAAIIALLTSLAAVPGGGVLTVSALTAGGVVEAAEANVAIYVISILGIATIIGIFRGYNVEVETGKVSLRLKAGA</sequence>
<accession>C7G5C0</accession>
<evidence type="ECO:0000256" key="1">
    <source>
        <dbReference type="SAM" id="Phobius"/>
    </source>
</evidence>
<dbReference type="HOGENOM" id="CLU_1979912_0_0_9"/>
<dbReference type="AlphaFoldDB" id="C7G5C0"/>
<proteinExistence type="predicted"/>
<feature type="transmembrane region" description="Helical" evidence="1">
    <location>
        <begin position="108"/>
        <end position="128"/>
    </location>
</feature>
<dbReference type="EMBL" id="ABYJ02000003">
    <property type="protein sequence ID" value="EEV02997.1"/>
    <property type="molecule type" value="Genomic_DNA"/>
</dbReference>
<evidence type="ECO:0000313" key="3">
    <source>
        <dbReference type="Proteomes" id="UP000004828"/>
    </source>
</evidence>
<reference evidence="2 3" key="1">
    <citation type="submission" date="2009-08" db="EMBL/GenBank/DDBJ databases">
        <authorList>
            <person name="Weinstock G."/>
            <person name="Sodergren E."/>
            <person name="Clifton S."/>
            <person name="Fulton L."/>
            <person name="Fulton B."/>
            <person name="Courtney L."/>
            <person name="Fronick C."/>
            <person name="Harrison M."/>
            <person name="Strong C."/>
            <person name="Farmer C."/>
            <person name="Delahaunty K."/>
            <person name="Markovic C."/>
            <person name="Hall O."/>
            <person name="Minx P."/>
            <person name="Tomlinson C."/>
            <person name="Mitreva M."/>
            <person name="Nelson J."/>
            <person name="Hou S."/>
            <person name="Wollam A."/>
            <person name="Pepin K.H."/>
            <person name="Johnson M."/>
            <person name="Bhonagiri V."/>
            <person name="Nash W.E."/>
            <person name="Warren W."/>
            <person name="Chinwalla A."/>
            <person name="Mardis E.R."/>
            <person name="Wilson R.K."/>
        </authorList>
    </citation>
    <scope>NUCLEOTIDE SEQUENCE [LARGE SCALE GENOMIC DNA]</scope>
    <source>
        <strain evidence="2 3">L1-82</strain>
    </source>
</reference>
<keyword evidence="1" id="KW-0472">Membrane</keyword>
<protein>
    <submittedName>
        <fullName evidence="2">Uncharacterized protein</fullName>
    </submittedName>
</protein>
<dbReference type="Proteomes" id="UP000004828">
    <property type="component" value="Unassembled WGS sequence"/>
</dbReference>
<keyword evidence="1" id="KW-1133">Transmembrane helix</keyword>